<feature type="short sequence motif" description="DGA/G" evidence="4">
    <location>
        <begin position="99"/>
        <end position="101"/>
    </location>
</feature>
<evidence type="ECO:0000313" key="7">
    <source>
        <dbReference type="Proteomes" id="UP000184546"/>
    </source>
</evidence>
<dbReference type="Gene3D" id="3.40.1090.10">
    <property type="entry name" value="Cytosolic phospholipase A2 catalytic domain"/>
    <property type="match status" value="1"/>
</dbReference>
<dbReference type="GO" id="GO:0016042">
    <property type="term" value="P:lipid catabolic process"/>
    <property type="evidence" value="ECO:0007669"/>
    <property type="project" value="UniProtKB-KW"/>
</dbReference>
<feature type="domain" description="PNPLA" evidence="5">
    <location>
        <begin position="1"/>
        <end position="112"/>
    </location>
</feature>
<reference evidence="7" key="1">
    <citation type="journal article" date="2017" name="Genome Biol.">
        <title>Comparative genomics reveals high biological diversity and specific adaptations in the industrially and medically important fungal genus Aspergillus.</title>
        <authorList>
            <person name="de Vries R.P."/>
            <person name="Riley R."/>
            <person name="Wiebenga A."/>
            <person name="Aguilar-Osorio G."/>
            <person name="Amillis S."/>
            <person name="Uchima C.A."/>
            <person name="Anderluh G."/>
            <person name="Asadollahi M."/>
            <person name="Askin M."/>
            <person name="Barry K."/>
            <person name="Battaglia E."/>
            <person name="Bayram O."/>
            <person name="Benocci T."/>
            <person name="Braus-Stromeyer S.A."/>
            <person name="Caldana C."/>
            <person name="Canovas D."/>
            <person name="Cerqueira G.C."/>
            <person name="Chen F."/>
            <person name="Chen W."/>
            <person name="Choi C."/>
            <person name="Clum A."/>
            <person name="Dos Santos R.A."/>
            <person name="Damasio A.R."/>
            <person name="Diallinas G."/>
            <person name="Emri T."/>
            <person name="Fekete E."/>
            <person name="Flipphi M."/>
            <person name="Freyberg S."/>
            <person name="Gallo A."/>
            <person name="Gournas C."/>
            <person name="Habgood R."/>
            <person name="Hainaut M."/>
            <person name="Harispe M.L."/>
            <person name="Henrissat B."/>
            <person name="Hilden K.S."/>
            <person name="Hope R."/>
            <person name="Hossain A."/>
            <person name="Karabika E."/>
            <person name="Karaffa L."/>
            <person name="Karanyi Z."/>
            <person name="Krasevec N."/>
            <person name="Kuo A."/>
            <person name="Kusch H."/>
            <person name="LaButti K."/>
            <person name="Lagendijk E.L."/>
            <person name="Lapidus A."/>
            <person name="Levasseur A."/>
            <person name="Lindquist E."/>
            <person name="Lipzen A."/>
            <person name="Logrieco A.F."/>
            <person name="MacCabe A."/>
            <person name="Maekelae M.R."/>
            <person name="Malavazi I."/>
            <person name="Melin P."/>
            <person name="Meyer V."/>
            <person name="Mielnichuk N."/>
            <person name="Miskei M."/>
            <person name="Molnar A.P."/>
            <person name="Mule G."/>
            <person name="Ngan C.Y."/>
            <person name="Orejas M."/>
            <person name="Orosz E."/>
            <person name="Ouedraogo J.P."/>
            <person name="Overkamp K.M."/>
            <person name="Park H.-S."/>
            <person name="Perrone G."/>
            <person name="Piumi F."/>
            <person name="Punt P.J."/>
            <person name="Ram A.F."/>
            <person name="Ramon A."/>
            <person name="Rauscher S."/>
            <person name="Record E."/>
            <person name="Riano-Pachon D.M."/>
            <person name="Robert V."/>
            <person name="Roehrig J."/>
            <person name="Ruller R."/>
            <person name="Salamov A."/>
            <person name="Salih N.S."/>
            <person name="Samson R.A."/>
            <person name="Sandor E."/>
            <person name="Sanguinetti M."/>
            <person name="Schuetze T."/>
            <person name="Sepcic K."/>
            <person name="Shelest E."/>
            <person name="Sherlock G."/>
            <person name="Sophianopoulou V."/>
            <person name="Squina F.M."/>
            <person name="Sun H."/>
            <person name="Susca A."/>
            <person name="Todd R.B."/>
            <person name="Tsang A."/>
            <person name="Unkles S.E."/>
            <person name="van de Wiele N."/>
            <person name="van Rossen-Uffink D."/>
            <person name="Oliveira J.V."/>
            <person name="Vesth T.C."/>
            <person name="Visser J."/>
            <person name="Yu J.-H."/>
            <person name="Zhou M."/>
            <person name="Andersen M.R."/>
            <person name="Archer D.B."/>
            <person name="Baker S.E."/>
            <person name="Benoit I."/>
            <person name="Brakhage A.A."/>
            <person name="Braus G.H."/>
            <person name="Fischer R."/>
            <person name="Frisvad J.C."/>
            <person name="Goldman G.H."/>
            <person name="Houbraken J."/>
            <person name="Oakley B."/>
            <person name="Pocsi I."/>
            <person name="Scazzocchio C."/>
            <person name="Seiboth B."/>
            <person name="vanKuyk P.A."/>
            <person name="Wortman J."/>
            <person name="Dyer P.S."/>
            <person name="Grigoriev I.V."/>
        </authorList>
    </citation>
    <scope>NUCLEOTIDE SEQUENCE [LARGE SCALE GENOMIC DNA]</scope>
    <source>
        <strain evidence="7">ATCC 16872 / CBS 172.66 / WB 5094</strain>
    </source>
</reference>
<dbReference type="Pfam" id="PF01734">
    <property type="entry name" value="Patatin"/>
    <property type="match status" value="1"/>
</dbReference>
<dbReference type="AlphaFoldDB" id="A0A1L9WK38"/>
<gene>
    <name evidence="6" type="ORF">ASPACDRAFT_63445</name>
</gene>
<keyword evidence="2" id="KW-0442">Lipid degradation</keyword>
<dbReference type="GO" id="GO:0016020">
    <property type="term" value="C:membrane"/>
    <property type="evidence" value="ECO:0007669"/>
    <property type="project" value="TreeGrafter"/>
</dbReference>
<keyword evidence="1" id="KW-0378">Hydrolase</keyword>
<dbReference type="SUPFAM" id="SSF52151">
    <property type="entry name" value="FabD/lysophospholipase-like"/>
    <property type="match status" value="1"/>
</dbReference>
<keyword evidence="3" id="KW-0443">Lipid metabolism</keyword>
<keyword evidence="7" id="KW-1185">Reference proteome</keyword>
<accession>A0A1L9WK38</accession>
<sequence>MARLEDVIKALPQKRLPEGEEAEKALLLNNKEKSCKVFLMAVRQEAGNNRGPVFLRSYTNDLDVPDRGLANIKLWEAARATSAAPAYFKPLMGSVNLVDGGLLANNPLGWLWTGVLCVFGPTRETDYFLSIRTGMAANVAVAQPEVFFKEAMMSFASIATNTESTHLLSRSLVDVFAPKAQKRKY</sequence>
<dbReference type="STRING" id="690307.A0A1L9WK38"/>
<evidence type="ECO:0000256" key="4">
    <source>
        <dbReference type="PROSITE-ProRule" id="PRU01161"/>
    </source>
</evidence>
<dbReference type="InterPro" id="IPR002641">
    <property type="entry name" value="PNPLA_dom"/>
</dbReference>
<dbReference type="Proteomes" id="UP000184546">
    <property type="component" value="Unassembled WGS sequence"/>
</dbReference>
<dbReference type="GO" id="GO:0046486">
    <property type="term" value="P:glycerolipid metabolic process"/>
    <property type="evidence" value="ECO:0007669"/>
    <property type="project" value="UniProtKB-ARBA"/>
</dbReference>
<dbReference type="GeneID" id="30977707"/>
<dbReference type="GO" id="GO:0047499">
    <property type="term" value="F:calcium-independent phospholipase A2 activity"/>
    <property type="evidence" value="ECO:0007669"/>
    <property type="project" value="TreeGrafter"/>
</dbReference>
<dbReference type="OrthoDB" id="1658288at2759"/>
<protein>
    <recommendedName>
        <fullName evidence="5">PNPLA domain-containing protein</fullName>
    </recommendedName>
</protein>
<name>A0A1L9WK38_ASPA1</name>
<organism evidence="6 7">
    <name type="scientific">Aspergillus aculeatus (strain ATCC 16872 / CBS 172.66 / WB 5094)</name>
    <dbReference type="NCBI Taxonomy" id="690307"/>
    <lineage>
        <taxon>Eukaryota</taxon>
        <taxon>Fungi</taxon>
        <taxon>Dikarya</taxon>
        <taxon>Ascomycota</taxon>
        <taxon>Pezizomycotina</taxon>
        <taxon>Eurotiomycetes</taxon>
        <taxon>Eurotiomycetidae</taxon>
        <taxon>Eurotiales</taxon>
        <taxon>Aspergillaceae</taxon>
        <taxon>Aspergillus</taxon>
        <taxon>Aspergillus subgen. Circumdati</taxon>
    </lineage>
</organism>
<dbReference type="EMBL" id="KV878985">
    <property type="protein sequence ID" value="OJJ96526.1"/>
    <property type="molecule type" value="Genomic_DNA"/>
</dbReference>
<proteinExistence type="predicted"/>
<evidence type="ECO:0000256" key="1">
    <source>
        <dbReference type="ARBA" id="ARBA00022801"/>
    </source>
</evidence>
<comment type="caution">
    <text evidence="4">Lacks conserved residue(s) required for the propagation of feature annotation.</text>
</comment>
<dbReference type="VEuPathDB" id="FungiDB:ASPACDRAFT_63445"/>
<dbReference type="PANTHER" id="PTHR24185:SF1">
    <property type="entry name" value="CALCIUM-INDEPENDENT PHOSPHOLIPASE A2-GAMMA"/>
    <property type="match status" value="1"/>
</dbReference>
<dbReference type="OMA" id="CGLINAF"/>
<dbReference type="PANTHER" id="PTHR24185">
    <property type="entry name" value="CALCIUM-INDEPENDENT PHOSPHOLIPASE A2-GAMMA"/>
    <property type="match status" value="1"/>
</dbReference>
<dbReference type="GO" id="GO:0019369">
    <property type="term" value="P:arachidonate metabolic process"/>
    <property type="evidence" value="ECO:0007669"/>
    <property type="project" value="TreeGrafter"/>
</dbReference>
<dbReference type="InterPro" id="IPR016035">
    <property type="entry name" value="Acyl_Trfase/lysoPLipase"/>
</dbReference>
<evidence type="ECO:0000259" key="5">
    <source>
        <dbReference type="PROSITE" id="PS51635"/>
    </source>
</evidence>
<dbReference type="RefSeq" id="XP_020052866.1">
    <property type="nucleotide sequence ID" value="XM_020203893.1"/>
</dbReference>
<dbReference type="PROSITE" id="PS51635">
    <property type="entry name" value="PNPLA"/>
    <property type="match status" value="1"/>
</dbReference>
<evidence type="ECO:0000256" key="3">
    <source>
        <dbReference type="ARBA" id="ARBA00023098"/>
    </source>
</evidence>
<evidence type="ECO:0000313" key="6">
    <source>
        <dbReference type="EMBL" id="OJJ96526.1"/>
    </source>
</evidence>
<evidence type="ECO:0000256" key="2">
    <source>
        <dbReference type="ARBA" id="ARBA00022963"/>
    </source>
</evidence>